<keyword evidence="3" id="KW-1185">Reference proteome</keyword>
<name>A0A409Y9I4_9AGAR</name>
<accession>A0A409Y9I4</accession>
<dbReference type="AlphaFoldDB" id="A0A409Y9I4"/>
<feature type="region of interest" description="Disordered" evidence="1">
    <location>
        <begin position="1"/>
        <end position="20"/>
    </location>
</feature>
<dbReference type="InParanoid" id="A0A409Y9I4"/>
<gene>
    <name evidence="2" type="ORF">CVT24_005226</name>
</gene>
<evidence type="ECO:0000313" key="2">
    <source>
        <dbReference type="EMBL" id="PPQ99648.1"/>
    </source>
</evidence>
<dbReference type="Proteomes" id="UP000284842">
    <property type="component" value="Unassembled WGS sequence"/>
</dbReference>
<organism evidence="2 3">
    <name type="scientific">Panaeolus cyanescens</name>
    <dbReference type="NCBI Taxonomy" id="181874"/>
    <lineage>
        <taxon>Eukaryota</taxon>
        <taxon>Fungi</taxon>
        <taxon>Dikarya</taxon>
        <taxon>Basidiomycota</taxon>
        <taxon>Agaricomycotina</taxon>
        <taxon>Agaricomycetes</taxon>
        <taxon>Agaricomycetidae</taxon>
        <taxon>Agaricales</taxon>
        <taxon>Agaricineae</taxon>
        <taxon>Galeropsidaceae</taxon>
        <taxon>Panaeolus</taxon>
    </lineage>
</organism>
<evidence type="ECO:0000256" key="1">
    <source>
        <dbReference type="SAM" id="MobiDB-lite"/>
    </source>
</evidence>
<dbReference type="OrthoDB" id="3133596at2759"/>
<reference evidence="2 3" key="1">
    <citation type="journal article" date="2018" name="Evol. Lett.">
        <title>Horizontal gene cluster transfer increased hallucinogenic mushroom diversity.</title>
        <authorList>
            <person name="Reynolds H.T."/>
            <person name="Vijayakumar V."/>
            <person name="Gluck-Thaler E."/>
            <person name="Korotkin H.B."/>
            <person name="Matheny P.B."/>
            <person name="Slot J.C."/>
        </authorList>
    </citation>
    <scope>NUCLEOTIDE SEQUENCE [LARGE SCALE GENOMIC DNA]</scope>
    <source>
        <strain evidence="2 3">2629</strain>
    </source>
</reference>
<proteinExistence type="predicted"/>
<sequence length="500" mass="56058">MANLQNDSSPRGRPDAATDSATARKLAARNRLVAVRVKAISPKGSRCVLEHRANSRLVGVGIELCHCFARANAFDDILMRSIEFRWGMERGSLSLDSRWNCIFMGSDFHAMFDKGLWGLVPSMDTLERYDLATQKDIQDEEPAIEGGENVTRSKRLMSVMEEDDIDVNLPEHKGKSHVYTLLAFHRAMRKTPIDRHLKKFPVLDSDFTRYTFPFLPSEGEHLQIRSHIHPKFVILSLGQQLAKPKRITKAMKKRDHVLPFTEHLDMVQKLYEAWTAKLNRAQLDDSVFPAFIPTPVAQAKYDKEGPSYRLPSKFKGSGAPDRRPRTRSVSRREQQQEARAASPLGRIQRVPPDSPEGQAEDESTDVECALSDSEDDEEESEEEEEEESEQEEEQEVLVEGEEGNEMIDGEAVDEENDDGAGDSPSVKKRGTKREAPESASPDPPSSPMGRLASMRSASVMQNGIAGPSTLTDYSTILMDLDEGSSRGRPSMRKKMRNSAD</sequence>
<dbReference type="EMBL" id="NHTK01001350">
    <property type="protein sequence ID" value="PPQ99648.1"/>
    <property type="molecule type" value="Genomic_DNA"/>
</dbReference>
<dbReference type="STRING" id="181874.A0A409Y9I4"/>
<comment type="caution">
    <text evidence="2">The sequence shown here is derived from an EMBL/GenBank/DDBJ whole genome shotgun (WGS) entry which is preliminary data.</text>
</comment>
<evidence type="ECO:0008006" key="4">
    <source>
        <dbReference type="Google" id="ProtNLM"/>
    </source>
</evidence>
<feature type="compositionally biased region" description="Basic residues" evidence="1">
    <location>
        <begin position="489"/>
        <end position="500"/>
    </location>
</feature>
<evidence type="ECO:0000313" key="3">
    <source>
        <dbReference type="Proteomes" id="UP000284842"/>
    </source>
</evidence>
<feature type="region of interest" description="Disordered" evidence="1">
    <location>
        <begin position="302"/>
        <end position="500"/>
    </location>
</feature>
<feature type="compositionally biased region" description="Acidic residues" evidence="1">
    <location>
        <begin position="372"/>
        <end position="420"/>
    </location>
</feature>
<protein>
    <recommendedName>
        <fullName evidence="4">HNH nuclease domain-containing protein</fullName>
    </recommendedName>
</protein>